<evidence type="ECO:0000313" key="4">
    <source>
        <dbReference type="Proteomes" id="UP000238479"/>
    </source>
</evidence>
<evidence type="ECO:0000259" key="2">
    <source>
        <dbReference type="Pfam" id="PF14244"/>
    </source>
</evidence>
<keyword evidence="4" id="KW-1185">Reference proteome</keyword>
<dbReference type="Gramene" id="PRQ29372">
    <property type="protein sequence ID" value="PRQ29372"/>
    <property type="gene ID" value="RchiOBHm_Chr5g0013181"/>
</dbReference>
<evidence type="ECO:0000256" key="1">
    <source>
        <dbReference type="SAM" id="MobiDB-lite"/>
    </source>
</evidence>
<feature type="compositionally biased region" description="Low complexity" evidence="1">
    <location>
        <begin position="1"/>
        <end position="24"/>
    </location>
</feature>
<gene>
    <name evidence="3" type="ORF">RchiOBHm_Chr5g0013181</name>
</gene>
<proteinExistence type="predicted"/>
<feature type="domain" description="Retrotransposon Copia-like N-terminal" evidence="2">
    <location>
        <begin position="26"/>
        <end position="69"/>
    </location>
</feature>
<organism evidence="3 4">
    <name type="scientific">Rosa chinensis</name>
    <name type="common">China rose</name>
    <dbReference type="NCBI Taxonomy" id="74649"/>
    <lineage>
        <taxon>Eukaryota</taxon>
        <taxon>Viridiplantae</taxon>
        <taxon>Streptophyta</taxon>
        <taxon>Embryophyta</taxon>
        <taxon>Tracheophyta</taxon>
        <taxon>Spermatophyta</taxon>
        <taxon>Magnoliopsida</taxon>
        <taxon>eudicotyledons</taxon>
        <taxon>Gunneridae</taxon>
        <taxon>Pentapetalae</taxon>
        <taxon>rosids</taxon>
        <taxon>fabids</taxon>
        <taxon>Rosales</taxon>
        <taxon>Rosaceae</taxon>
        <taxon>Rosoideae</taxon>
        <taxon>Rosoideae incertae sedis</taxon>
        <taxon>Rosa</taxon>
    </lineage>
</organism>
<protein>
    <submittedName>
        <fullName evidence="3">Putative gag-polypeptide of LTR copia-type</fullName>
    </submittedName>
</protein>
<dbReference type="Pfam" id="PF14244">
    <property type="entry name" value="Retrotran_gag_3"/>
    <property type="match status" value="1"/>
</dbReference>
<dbReference type="AlphaFoldDB" id="A0A2P6Q5B6"/>
<dbReference type="InterPro" id="IPR029472">
    <property type="entry name" value="Copia-like_N"/>
</dbReference>
<feature type="region of interest" description="Disordered" evidence="1">
    <location>
        <begin position="1"/>
        <end position="27"/>
    </location>
</feature>
<reference evidence="3 4" key="1">
    <citation type="journal article" date="2018" name="Nat. Genet.">
        <title>The Rosa genome provides new insights in the design of modern roses.</title>
        <authorList>
            <person name="Bendahmane M."/>
        </authorList>
    </citation>
    <scope>NUCLEOTIDE SEQUENCE [LARGE SCALE GENOMIC DNA]</scope>
    <source>
        <strain evidence="4">cv. Old Blush</strain>
    </source>
</reference>
<dbReference type="EMBL" id="PDCK01000043">
    <property type="protein sequence ID" value="PRQ29372.1"/>
    <property type="molecule type" value="Genomic_DNA"/>
</dbReference>
<evidence type="ECO:0000313" key="3">
    <source>
        <dbReference type="EMBL" id="PRQ29372.1"/>
    </source>
</evidence>
<accession>A0A2P6Q5B6</accession>
<dbReference type="Proteomes" id="UP000238479">
    <property type="component" value="Chromosome 5"/>
</dbReference>
<name>A0A2P6Q5B6_ROSCH</name>
<sequence length="74" mass="7818">MTGGSSIVDTETVSVTSSPTSEVEGNPNQRLCSVVLNEFNYLPWSRAVTLALGGRSKLSFINGSLEAPDITSPM</sequence>
<comment type="caution">
    <text evidence="3">The sequence shown here is derived from an EMBL/GenBank/DDBJ whole genome shotgun (WGS) entry which is preliminary data.</text>
</comment>